<dbReference type="PaxDb" id="4113-PGSC0003DMT400081366"/>
<evidence type="ECO:0000313" key="2">
    <source>
        <dbReference type="Proteomes" id="UP000011115"/>
    </source>
</evidence>
<accession>M1D4M3</accession>
<organism evidence="1 2">
    <name type="scientific">Solanum tuberosum</name>
    <name type="common">Potato</name>
    <dbReference type="NCBI Taxonomy" id="4113"/>
    <lineage>
        <taxon>Eukaryota</taxon>
        <taxon>Viridiplantae</taxon>
        <taxon>Streptophyta</taxon>
        <taxon>Embryophyta</taxon>
        <taxon>Tracheophyta</taxon>
        <taxon>Spermatophyta</taxon>
        <taxon>Magnoliopsida</taxon>
        <taxon>eudicotyledons</taxon>
        <taxon>Gunneridae</taxon>
        <taxon>Pentapetalae</taxon>
        <taxon>asterids</taxon>
        <taxon>lamiids</taxon>
        <taxon>Solanales</taxon>
        <taxon>Solanaceae</taxon>
        <taxon>Solanoideae</taxon>
        <taxon>Solaneae</taxon>
        <taxon>Solanum</taxon>
    </lineage>
</organism>
<name>M1D4M3_SOLTU</name>
<dbReference type="AlphaFoldDB" id="M1D4M3"/>
<protein>
    <submittedName>
        <fullName evidence="1">Uncharacterized protein</fullName>
    </submittedName>
</protein>
<evidence type="ECO:0000313" key="1">
    <source>
        <dbReference type="EnsemblPlants" id="PGSC0003DMT400081366"/>
    </source>
</evidence>
<dbReference type="EnsemblPlants" id="PGSC0003DMT400081366">
    <property type="protein sequence ID" value="PGSC0003DMT400081366"/>
    <property type="gene ID" value="PGSC0003DMG400031807"/>
</dbReference>
<sequence>MDNKCDTKREPQLQEVLKTTEIQEYVEQCQLSSNYCSKCSMKKSTAFQLISHTPFARNTKNKIKIELIAIIIP</sequence>
<dbReference type="HOGENOM" id="CLU_2709705_0_0_1"/>
<proteinExistence type="predicted"/>
<reference evidence="1" key="2">
    <citation type="submission" date="2015-06" db="UniProtKB">
        <authorList>
            <consortium name="EnsemblPlants"/>
        </authorList>
    </citation>
    <scope>IDENTIFICATION</scope>
    <source>
        <strain evidence="1">DM1-3 516 R44</strain>
    </source>
</reference>
<dbReference type="Proteomes" id="UP000011115">
    <property type="component" value="Unassembled WGS sequence"/>
</dbReference>
<dbReference type="Gramene" id="PGSC0003DMT400081366">
    <property type="protein sequence ID" value="PGSC0003DMT400081366"/>
    <property type="gene ID" value="PGSC0003DMG400031807"/>
</dbReference>
<dbReference type="InParanoid" id="M1D4M3"/>
<keyword evidence="2" id="KW-1185">Reference proteome</keyword>
<reference evidence="2" key="1">
    <citation type="journal article" date="2011" name="Nature">
        <title>Genome sequence and analysis of the tuber crop potato.</title>
        <authorList>
            <consortium name="The Potato Genome Sequencing Consortium"/>
        </authorList>
    </citation>
    <scope>NUCLEOTIDE SEQUENCE [LARGE SCALE GENOMIC DNA]</scope>
    <source>
        <strain evidence="2">cv. DM1-3 516 R44</strain>
    </source>
</reference>